<feature type="region of interest" description="Disordered" evidence="1">
    <location>
        <begin position="1"/>
        <end position="78"/>
    </location>
</feature>
<accession>A0A833WBT2</accession>
<gene>
    <name evidence="2" type="ORF">GN244_ATG11405</name>
</gene>
<feature type="compositionally biased region" description="Basic and acidic residues" evidence="1">
    <location>
        <begin position="1"/>
        <end position="16"/>
    </location>
</feature>
<feature type="compositionally biased region" description="Polar residues" evidence="1">
    <location>
        <begin position="62"/>
        <end position="72"/>
    </location>
</feature>
<evidence type="ECO:0000313" key="2">
    <source>
        <dbReference type="EMBL" id="KAF4036693.1"/>
    </source>
</evidence>
<name>A0A833WBT2_PHYIN</name>
<comment type="caution">
    <text evidence="2">The sequence shown here is derived from an EMBL/GenBank/DDBJ whole genome shotgun (WGS) entry which is preliminary data.</text>
</comment>
<dbReference type="Gene3D" id="4.10.60.10">
    <property type="entry name" value="Zinc finger, CCHC-type"/>
    <property type="match status" value="1"/>
</dbReference>
<proteinExistence type="predicted"/>
<dbReference type="Proteomes" id="UP000602510">
    <property type="component" value="Unassembled WGS sequence"/>
</dbReference>
<keyword evidence="3" id="KW-1185">Reference proteome</keyword>
<dbReference type="AlphaFoldDB" id="A0A833WBT2"/>
<evidence type="ECO:0008006" key="4">
    <source>
        <dbReference type="Google" id="ProtNLM"/>
    </source>
</evidence>
<organism evidence="2 3">
    <name type="scientific">Phytophthora infestans</name>
    <name type="common">Potato late blight agent</name>
    <name type="synonym">Botrytis infestans</name>
    <dbReference type="NCBI Taxonomy" id="4787"/>
    <lineage>
        <taxon>Eukaryota</taxon>
        <taxon>Sar</taxon>
        <taxon>Stramenopiles</taxon>
        <taxon>Oomycota</taxon>
        <taxon>Peronosporomycetes</taxon>
        <taxon>Peronosporales</taxon>
        <taxon>Peronosporaceae</taxon>
        <taxon>Phytophthora</taxon>
    </lineage>
</organism>
<feature type="compositionally biased region" description="Basic and acidic residues" evidence="1">
    <location>
        <begin position="28"/>
        <end position="41"/>
    </location>
</feature>
<protein>
    <recommendedName>
        <fullName evidence="4">CCHC-type domain-containing protein</fullName>
    </recommendedName>
</protein>
<dbReference type="EMBL" id="WSZM01000264">
    <property type="protein sequence ID" value="KAF4036693.1"/>
    <property type="molecule type" value="Genomic_DNA"/>
</dbReference>
<reference evidence="2" key="1">
    <citation type="submission" date="2020-04" db="EMBL/GenBank/DDBJ databases">
        <title>Hybrid Assembly of Korean Phytophthora infestans isolates.</title>
        <authorList>
            <person name="Prokchorchik M."/>
            <person name="Lee Y."/>
            <person name="Seo J."/>
            <person name="Cho J.-H."/>
            <person name="Park Y.-E."/>
            <person name="Jang D.-C."/>
            <person name="Im J.-S."/>
            <person name="Choi J.-G."/>
            <person name="Park H.-J."/>
            <person name="Lee G.-B."/>
            <person name="Lee Y.-G."/>
            <person name="Hong S.-Y."/>
            <person name="Cho K."/>
            <person name="Sohn K.H."/>
        </authorList>
    </citation>
    <scope>NUCLEOTIDE SEQUENCE</scope>
    <source>
        <strain evidence="2">KR_1_A1</strain>
    </source>
</reference>
<sequence>MRTGHQHRDESKDASKQRKPRKFYICESTEHLKSECPERSKTPASDGTAATETKRKPRGQVTLLQQTSSVMCRQNLHK</sequence>
<evidence type="ECO:0000256" key="1">
    <source>
        <dbReference type="SAM" id="MobiDB-lite"/>
    </source>
</evidence>
<evidence type="ECO:0000313" key="3">
    <source>
        <dbReference type="Proteomes" id="UP000602510"/>
    </source>
</evidence>
<feature type="compositionally biased region" description="Polar residues" evidence="1">
    <location>
        <begin position="42"/>
        <end position="51"/>
    </location>
</feature>